<dbReference type="EMBL" id="JAUSUF010000004">
    <property type="protein sequence ID" value="MDQ0149747.1"/>
    <property type="molecule type" value="Genomic_DNA"/>
</dbReference>
<dbReference type="InterPro" id="IPR005667">
    <property type="entry name" value="Sulph_transpt2"/>
</dbReference>
<feature type="domain" description="ABC transmembrane type-1" evidence="10">
    <location>
        <begin position="24"/>
        <end position="226"/>
    </location>
</feature>
<sequence length="237" mass="26290">MFLVIRGVFTIKECLLSEEIQFALLLSFKTSIISTLICLIISLPVSFTLSRLDFKFKKIISTILYIPMSLPHLILGIALLLVCGNSFIGRFLQSIGLDFVFTVKGIVLAQVFVNISFSIKMLKTAIDGSNSKMEFVARTLGCSRFKCFYKVTLPLIKKDIISTLIITFSRALGEFGAVMLLVGTTRMRTEILPTSIYLNVSTGDMDIAIGVATILIIISMLTILPFEILEGKNNVRN</sequence>
<reference evidence="11 12" key="1">
    <citation type="submission" date="2023-07" db="EMBL/GenBank/DDBJ databases">
        <title>Genomic Encyclopedia of Type Strains, Phase IV (KMG-IV): sequencing the most valuable type-strain genomes for metagenomic binning, comparative biology and taxonomic classification.</title>
        <authorList>
            <person name="Goeker M."/>
        </authorList>
    </citation>
    <scope>NUCLEOTIDE SEQUENCE [LARGE SCALE GENOMIC DNA]</scope>
    <source>
        <strain evidence="11 12">DSM 20694</strain>
    </source>
</reference>
<keyword evidence="3 9" id="KW-0813">Transport</keyword>
<protein>
    <submittedName>
        <fullName evidence="11">Molybdate transport system permease protein</fullName>
    </submittedName>
</protein>
<organism evidence="11 12">
    <name type="scientific">Eubacterium multiforme</name>
    <dbReference type="NCBI Taxonomy" id="83339"/>
    <lineage>
        <taxon>Bacteria</taxon>
        <taxon>Bacillati</taxon>
        <taxon>Bacillota</taxon>
        <taxon>Clostridia</taxon>
        <taxon>Eubacteriales</taxon>
        <taxon>Eubacteriaceae</taxon>
        <taxon>Eubacterium</taxon>
    </lineage>
</organism>
<dbReference type="InterPro" id="IPR000515">
    <property type="entry name" value="MetI-like"/>
</dbReference>
<proteinExistence type="inferred from homology"/>
<keyword evidence="5 9" id="KW-1133">Transmembrane helix</keyword>
<feature type="transmembrane region" description="Helical" evidence="9">
    <location>
        <begin position="160"/>
        <end position="182"/>
    </location>
</feature>
<comment type="similarity">
    <text evidence="9">Belongs to the binding-protein-dependent transport system permease family.</text>
</comment>
<dbReference type="Proteomes" id="UP001228504">
    <property type="component" value="Unassembled WGS sequence"/>
</dbReference>
<comment type="function">
    <text evidence="8">Part of the ABC transporter complex CysAWTP (TC 3.A.1.6.1) involved in sulfate/thiosulfate import. Probably responsible for the translocation of the substrate across the membrane.</text>
</comment>
<feature type="transmembrane region" description="Helical" evidence="9">
    <location>
        <begin position="94"/>
        <end position="113"/>
    </location>
</feature>
<evidence type="ECO:0000256" key="2">
    <source>
        <dbReference type="ARBA" id="ARBA00011779"/>
    </source>
</evidence>
<dbReference type="PROSITE" id="PS50928">
    <property type="entry name" value="ABC_TM1"/>
    <property type="match status" value="1"/>
</dbReference>
<keyword evidence="12" id="KW-1185">Reference proteome</keyword>
<dbReference type="PANTHER" id="PTHR30406">
    <property type="entry name" value="SULFATE TRANSPORT SYSTEM PERMEASE PROTEIN"/>
    <property type="match status" value="1"/>
</dbReference>
<dbReference type="PANTHER" id="PTHR30406:SF8">
    <property type="entry name" value="SULFATE TRANSPORT SYSTEM PERMEASE PROTEIN CYST"/>
    <property type="match status" value="1"/>
</dbReference>
<evidence type="ECO:0000256" key="7">
    <source>
        <dbReference type="ARBA" id="ARBA00023136"/>
    </source>
</evidence>
<comment type="caution">
    <text evidence="11">The sequence shown here is derived from an EMBL/GenBank/DDBJ whole genome shotgun (WGS) entry which is preliminary data.</text>
</comment>
<dbReference type="Pfam" id="PF00528">
    <property type="entry name" value="BPD_transp_1"/>
    <property type="match status" value="1"/>
</dbReference>
<keyword evidence="6" id="KW-0764">Sulfate transport</keyword>
<name>A0ABT9UTV4_9FIRM</name>
<dbReference type="CDD" id="cd06261">
    <property type="entry name" value="TM_PBP2"/>
    <property type="match status" value="1"/>
</dbReference>
<dbReference type="RefSeq" id="WP_307485577.1">
    <property type="nucleotide sequence ID" value="NZ_JAUSUF010000004.1"/>
</dbReference>
<dbReference type="InterPro" id="IPR035906">
    <property type="entry name" value="MetI-like_sf"/>
</dbReference>
<dbReference type="NCBIfam" id="TIGR01581">
    <property type="entry name" value="Mo_ABC_porter"/>
    <property type="match status" value="1"/>
</dbReference>
<evidence type="ECO:0000259" key="10">
    <source>
        <dbReference type="PROSITE" id="PS50928"/>
    </source>
</evidence>
<dbReference type="InterPro" id="IPR006469">
    <property type="entry name" value="NifC_ABC_porter"/>
</dbReference>
<evidence type="ECO:0000256" key="6">
    <source>
        <dbReference type="ARBA" id="ARBA00023032"/>
    </source>
</evidence>
<accession>A0ABT9UTV4</accession>
<keyword evidence="7 9" id="KW-0472">Membrane</keyword>
<gene>
    <name evidence="11" type="ORF">J2S18_001678</name>
</gene>
<evidence type="ECO:0000313" key="11">
    <source>
        <dbReference type="EMBL" id="MDQ0149747.1"/>
    </source>
</evidence>
<evidence type="ECO:0000256" key="3">
    <source>
        <dbReference type="ARBA" id="ARBA00022448"/>
    </source>
</evidence>
<feature type="transmembrane region" description="Helical" evidence="9">
    <location>
        <begin position="207"/>
        <end position="229"/>
    </location>
</feature>
<evidence type="ECO:0000256" key="9">
    <source>
        <dbReference type="RuleBase" id="RU363032"/>
    </source>
</evidence>
<feature type="transmembrane region" description="Helical" evidence="9">
    <location>
        <begin position="20"/>
        <end position="43"/>
    </location>
</feature>
<evidence type="ECO:0000256" key="5">
    <source>
        <dbReference type="ARBA" id="ARBA00022989"/>
    </source>
</evidence>
<evidence type="ECO:0000256" key="8">
    <source>
        <dbReference type="ARBA" id="ARBA00025323"/>
    </source>
</evidence>
<evidence type="ECO:0000313" key="12">
    <source>
        <dbReference type="Proteomes" id="UP001228504"/>
    </source>
</evidence>
<comment type="subcellular location">
    <subcellularLocation>
        <location evidence="9">Cell membrane</location>
        <topology evidence="9">Multi-pass membrane protein</topology>
    </subcellularLocation>
    <subcellularLocation>
        <location evidence="1">Membrane</location>
        <topology evidence="1">Multi-pass membrane protein</topology>
    </subcellularLocation>
</comment>
<keyword evidence="4 9" id="KW-0812">Transmembrane</keyword>
<evidence type="ECO:0000256" key="4">
    <source>
        <dbReference type="ARBA" id="ARBA00022692"/>
    </source>
</evidence>
<dbReference type="Gene3D" id="1.10.3720.10">
    <property type="entry name" value="MetI-like"/>
    <property type="match status" value="1"/>
</dbReference>
<evidence type="ECO:0000256" key="1">
    <source>
        <dbReference type="ARBA" id="ARBA00004141"/>
    </source>
</evidence>
<comment type="subunit">
    <text evidence="2">The complex is composed of two ATP-binding proteins (CysA), two transmembrane proteins (CysT and CysW) and a solute-binding protein (CysP).</text>
</comment>
<feature type="transmembrane region" description="Helical" evidence="9">
    <location>
        <begin position="64"/>
        <end position="88"/>
    </location>
</feature>
<dbReference type="SUPFAM" id="SSF161098">
    <property type="entry name" value="MetI-like"/>
    <property type="match status" value="1"/>
</dbReference>